<dbReference type="InterPro" id="IPR006555">
    <property type="entry name" value="ATP-dep_Helicase_C"/>
</dbReference>
<dbReference type="InterPro" id="IPR004523">
    <property type="entry name" value="Asp-tRNA_synthase_2"/>
</dbReference>
<keyword evidence="13" id="KW-0030">Aminoacyl-tRNA synthetase</keyword>
<evidence type="ECO:0000256" key="7">
    <source>
        <dbReference type="ARBA" id="ARBA00022801"/>
    </source>
</evidence>
<dbReference type="GO" id="GO:0006422">
    <property type="term" value="P:aspartyl-tRNA aminoacylation"/>
    <property type="evidence" value="ECO:0007669"/>
    <property type="project" value="InterPro"/>
</dbReference>
<dbReference type="GO" id="GO:0016818">
    <property type="term" value="F:hydrolase activity, acting on acid anhydrides, in phosphorus-containing anhydrides"/>
    <property type="evidence" value="ECO:0007669"/>
    <property type="project" value="InterPro"/>
</dbReference>
<name>M0BKG9_9EURY</name>
<dbReference type="Gene3D" id="3.40.50.300">
    <property type="entry name" value="P-loop containing nucleotide triphosphate hydrolases"/>
    <property type="match status" value="2"/>
</dbReference>
<feature type="region of interest" description="Disordered" evidence="15">
    <location>
        <begin position="1"/>
        <end position="49"/>
    </location>
</feature>
<dbReference type="AlphaFoldDB" id="M0BKG9"/>
<dbReference type="GO" id="GO:0004815">
    <property type="term" value="F:aspartate-tRNA ligase activity"/>
    <property type="evidence" value="ECO:0007669"/>
    <property type="project" value="InterPro"/>
</dbReference>
<organism evidence="18 19">
    <name type="scientific">Halovivax asiaticus JCM 14624</name>
    <dbReference type="NCBI Taxonomy" id="1227490"/>
    <lineage>
        <taxon>Archaea</taxon>
        <taxon>Methanobacteriati</taxon>
        <taxon>Methanobacteriota</taxon>
        <taxon>Stenosarchaea group</taxon>
        <taxon>Halobacteria</taxon>
        <taxon>Halobacteriales</taxon>
        <taxon>Natrialbaceae</taxon>
        <taxon>Halovivax</taxon>
    </lineage>
</organism>
<proteinExistence type="inferred from homology"/>
<dbReference type="Pfam" id="PF00152">
    <property type="entry name" value="tRNA-synt_2"/>
    <property type="match status" value="1"/>
</dbReference>
<comment type="subcellular location">
    <subcellularLocation>
        <location evidence="1">Cytoplasm</location>
    </subcellularLocation>
</comment>
<dbReference type="Gene3D" id="2.40.50.140">
    <property type="entry name" value="Nucleic acid-binding proteins"/>
    <property type="match status" value="1"/>
</dbReference>
<accession>M0BKG9</accession>
<dbReference type="GO" id="GO:0005524">
    <property type="term" value="F:ATP binding"/>
    <property type="evidence" value="ECO:0007669"/>
    <property type="project" value="UniProtKB-KW"/>
</dbReference>
<evidence type="ECO:0000256" key="4">
    <source>
        <dbReference type="ARBA" id="ARBA00022598"/>
    </source>
</evidence>
<dbReference type="SMART" id="SM00491">
    <property type="entry name" value="HELICc2"/>
    <property type="match status" value="1"/>
</dbReference>
<evidence type="ECO:0000256" key="6">
    <source>
        <dbReference type="ARBA" id="ARBA00022741"/>
    </source>
</evidence>
<evidence type="ECO:0000259" key="16">
    <source>
        <dbReference type="PROSITE" id="PS50862"/>
    </source>
</evidence>
<feature type="domain" description="Aminoacyl-transfer RNA synthetases class-II family profile" evidence="16">
    <location>
        <begin position="177"/>
        <end position="398"/>
    </location>
</feature>
<evidence type="ECO:0000256" key="3">
    <source>
        <dbReference type="ARBA" id="ARBA00022490"/>
    </source>
</evidence>
<dbReference type="PANTHER" id="PTHR43450">
    <property type="entry name" value="ASPARTYL-TRNA SYNTHETASE"/>
    <property type="match status" value="1"/>
</dbReference>
<reference evidence="18 19" key="1">
    <citation type="journal article" date="2014" name="PLoS Genet.">
        <title>Phylogenetically driven sequencing of extremely halophilic archaea reveals strategies for static and dynamic osmo-response.</title>
        <authorList>
            <person name="Becker E.A."/>
            <person name="Seitzer P.M."/>
            <person name="Tritt A."/>
            <person name="Larsen D."/>
            <person name="Krusor M."/>
            <person name="Yao A.I."/>
            <person name="Wu D."/>
            <person name="Madern D."/>
            <person name="Eisen J.A."/>
            <person name="Darling A.E."/>
            <person name="Facciotti M.T."/>
        </authorList>
    </citation>
    <scope>NUCLEOTIDE SEQUENCE [LARGE SCALE GENOMIC DNA]</scope>
    <source>
        <strain evidence="18 19">JCM 14624</strain>
    </source>
</reference>
<dbReference type="InterPro" id="IPR010614">
    <property type="entry name" value="RAD3-like_helicase_DEAD"/>
</dbReference>
<sequence>MSRCSIPFSETSPLDPTSSSPDVVAASDGLRDDGAASYPDRATDSCDGRAQSLGHLHETTMQDRTYIDDSEPTESTTTIAGHVHEIRDLGSIQFVLVRDRTGRCQVIVKADEHPALTGRVDDLGREDVVRVTGKLVAAEQAPRAGRNCSPWPTTTGRRYSHRAPAVQAGPRRRGLRPALRGRHRVPRGGVRHVSEISMLDVELGYIEDHHDVMDVQEASLRHALGELRTRVDRELTRLDVDLTVPADPFPRITFEEALDLLATEYDHEPEDSTDLDTRGERLLGEYFAERGQPAVFVVGYPEEKFYYRQDVATDEIASRKFDLLYRGLELSSGGQHEHNVDRLRERMVERGLDLADFEFYLEGLSYGTPPHGGFGLGIDRLVQQIADLDHVSEAILFPRDPDRLALCVGVPPRSGVVRPFIHEDEASPLRQPYGCPSMSTEEMEAWRALFGHDEPYDEQVDGIETAIETARDGGYTVIEGACGTGKTMLSLSAGLSLVRDPDSTYERVLVLTSVKQQLRQFETDLQTINENLPDEHEPVSGLTLVGKADVCPYNREHAAGFDDSVVYDRCETLRDRTRDLTGEGGSTTTGDLTAQARSQQVGLADSGRHDLGVRLLETAGETAPFAPDMPEYDDGRSGVEYCPFYAQYLDDLPAEGEGSPAEAVPFDLTSAGMVTPDDLVAKSVRHGTCPHSVMGAALGEVEVVIGNYYHAFDPTTLSAFTGALASEETFVVCDEAHMLEPRVRDLVSDGVADATIRDAVTELSRVIRPVRYEREGRETEGGSKTADAELVRAELAGSDVSFEELEATLEFLQDLRTELDRRVEAHLDTESPGWRSDLTTLSDDEIPLRDPSEPAVDSLSEWAERAGYTDIHWVRSESVGAVVSRILNEAEDEERTRAAPAVGRLLGEWNRRGHTDYFREIELERTWDETEPDDSWRRAYTARLSLHNCVPSGAIGERLAAFGGGVLMSATLAPMDAFAEVTGLRYLEDEADRPIVERRYGLHFPEENRESFAVAAPKFTYDNRGSPGGAGDEANGVAGDTTPTRRVYADALAEIAALPGNVLVGMPSYAEAEWAAGTLESNLDGKPVLLDVASDDVATESLKDEFFAGDGKVLVTSLRGTLTEGVDYGGDRLNAAVVCGVPIVNTSSPRTQAVRRAYDDEFGAGFEYALTVPAVRKARQALGRVIRSPEDVGARVFLDERYARESWDSVRGYLPNADEYQPVSPDMLELGLDRVRERLGDG</sequence>
<evidence type="ECO:0000256" key="13">
    <source>
        <dbReference type="ARBA" id="ARBA00023146"/>
    </source>
</evidence>
<dbReference type="PANTHER" id="PTHR43450:SF1">
    <property type="entry name" value="ASPARTATE--TRNA LIGASE, CYTOPLASMIC"/>
    <property type="match status" value="1"/>
</dbReference>
<dbReference type="InterPro" id="IPR027417">
    <property type="entry name" value="P-loop_NTPase"/>
</dbReference>
<dbReference type="SUPFAM" id="SSF50249">
    <property type="entry name" value="Nucleic acid-binding proteins"/>
    <property type="match status" value="1"/>
</dbReference>
<dbReference type="GO" id="GO:0005829">
    <property type="term" value="C:cytosol"/>
    <property type="evidence" value="ECO:0007669"/>
    <property type="project" value="TreeGrafter"/>
</dbReference>
<dbReference type="OrthoDB" id="27512at2157"/>
<dbReference type="GO" id="GO:0003677">
    <property type="term" value="F:DNA binding"/>
    <property type="evidence" value="ECO:0007669"/>
    <property type="project" value="InterPro"/>
</dbReference>
<keyword evidence="10" id="KW-0648">Protein biosynthesis</keyword>
<evidence type="ECO:0000256" key="14">
    <source>
        <dbReference type="ARBA" id="ARBA00023235"/>
    </source>
</evidence>
<keyword evidence="7" id="KW-0378">Hydrolase</keyword>
<dbReference type="InterPro" id="IPR045864">
    <property type="entry name" value="aa-tRNA-synth_II/BPL/LPL"/>
</dbReference>
<dbReference type="Gene3D" id="3.30.930.10">
    <property type="entry name" value="Bira Bifunctional Protein, Domain 2"/>
    <property type="match status" value="1"/>
</dbReference>
<dbReference type="InterPro" id="IPR006195">
    <property type="entry name" value="aa-tRNA-synth_II"/>
</dbReference>
<keyword evidence="14" id="KW-0413">Isomerase</keyword>
<keyword evidence="8 18" id="KW-0347">Helicase</keyword>
<feature type="region of interest" description="Disordered" evidence="15">
    <location>
        <begin position="141"/>
        <end position="171"/>
    </location>
</feature>
<comment type="similarity">
    <text evidence="2">Belongs to the class-II aminoacyl-tRNA synthetase family. Type 2 subfamily.</text>
</comment>
<dbReference type="PROSITE" id="PS51193">
    <property type="entry name" value="HELICASE_ATP_BIND_2"/>
    <property type="match status" value="1"/>
</dbReference>
<dbReference type="STRING" id="1227490.C479_09133"/>
<evidence type="ECO:0000313" key="18">
    <source>
        <dbReference type="EMBL" id="ELZ10962.1"/>
    </source>
</evidence>
<evidence type="ECO:0000259" key="17">
    <source>
        <dbReference type="PROSITE" id="PS51193"/>
    </source>
</evidence>
<keyword evidence="19" id="KW-1185">Reference proteome</keyword>
<dbReference type="SUPFAM" id="SSF55681">
    <property type="entry name" value="Class II aaRS and biotin synthetases"/>
    <property type="match status" value="1"/>
</dbReference>
<feature type="compositionally biased region" description="Low complexity" evidence="15">
    <location>
        <begin position="9"/>
        <end position="22"/>
    </location>
</feature>
<evidence type="ECO:0000256" key="10">
    <source>
        <dbReference type="ARBA" id="ARBA00022917"/>
    </source>
</evidence>
<evidence type="ECO:0000256" key="8">
    <source>
        <dbReference type="ARBA" id="ARBA00022806"/>
    </source>
</evidence>
<feature type="domain" description="Helicase ATP-binding" evidence="17">
    <location>
        <begin position="445"/>
        <end position="788"/>
    </location>
</feature>
<keyword evidence="5" id="KW-0479">Metal-binding</keyword>
<keyword evidence="12" id="KW-0411">Iron-sulfur</keyword>
<gene>
    <name evidence="18" type="ORF">C479_09133</name>
</gene>
<keyword evidence="11" id="KW-0408">Iron</keyword>
<dbReference type="InterPro" id="IPR004364">
    <property type="entry name" value="Aa-tRNA-synt_II"/>
</dbReference>
<evidence type="ECO:0000313" key="19">
    <source>
        <dbReference type="Proteomes" id="UP000011560"/>
    </source>
</evidence>
<protein>
    <submittedName>
        <fullName evidence="18">Helicase c2</fullName>
    </submittedName>
</protein>
<dbReference type="InterPro" id="IPR012340">
    <property type="entry name" value="NA-bd_OB-fold"/>
</dbReference>
<dbReference type="Pfam" id="PF06733">
    <property type="entry name" value="DEAD_2"/>
    <property type="match status" value="1"/>
</dbReference>
<keyword evidence="4" id="KW-0436">Ligase</keyword>
<dbReference type="Pfam" id="PF01336">
    <property type="entry name" value="tRNA_anti-codon"/>
    <property type="match status" value="1"/>
</dbReference>
<dbReference type="EMBL" id="AOIQ01000014">
    <property type="protein sequence ID" value="ELZ10962.1"/>
    <property type="molecule type" value="Genomic_DNA"/>
</dbReference>
<evidence type="ECO:0000256" key="2">
    <source>
        <dbReference type="ARBA" id="ARBA00005312"/>
    </source>
</evidence>
<dbReference type="InterPro" id="IPR004365">
    <property type="entry name" value="NA-bd_OB_tRNA"/>
</dbReference>
<keyword evidence="9" id="KW-0067">ATP-binding</keyword>
<dbReference type="Pfam" id="PF13307">
    <property type="entry name" value="Helicase_C_2"/>
    <property type="match status" value="1"/>
</dbReference>
<dbReference type="PROSITE" id="PS50862">
    <property type="entry name" value="AA_TRNA_LIGASE_II"/>
    <property type="match status" value="1"/>
</dbReference>
<dbReference type="GO" id="GO:0046872">
    <property type="term" value="F:metal ion binding"/>
    <property type="evidence" value="ECO:0007669"/>
    <property type="project" value="UniProtKB-KW"/>
</dbReference>
<evidence type="ECO:0000256" key="12">
    <source>
        <dbReference type="ARBA" id="ARBA00023014"/>
    </source>
</evidence>
<dbReference type="GO" id="GO:0003678">
    <property type="term" value="F:DNA helicase activity"/>
    <property type="evidence" value="ECO:0007669"/>
    <property type="project" value="InterPro"/>
</dbReference>
<dbReference type="SUPFAM" id="SSF52540">
    <property type="entry name" value="P-loop containing nucleoside triphosphate hydrolases"/>
    <property type="match status" value="2"/>
</dbReference>
<evidence type="ECO:0000256" key="1">
    <source>
        <dbReference type="ARBA" id="ARBA00004496"/>
    </source>
</evidence>
<dbReference type="PRINTS" id="PR01042">
    <property type="entry name" value="TRNASYNTHASP"/>
</dbReference>
<evidence type="ECO:0000256" key="15">
    <source>
        <dbReference type="SAM" id="MobiDB-lite"/>
    </source>
</evidence>
<comment type="caution">
    <text evidence="18">The sequence shown here is derived from an EMBL/GenBank/DDBJ whole genome shotgun (WGS) entry which is preliminary data.</text>
</comment>
<keyword evidence="3" id="KW-0963">Cytoplasm</keyword>
<dbReference type="GO" id="GO:0017101">
    <property type="term" value="C:aminoacyl-tRNA synthetase multienzyme complex"/>
    <property type="evidence" value="ECO:0007669"/>
    <property type="project" value="TreeGrafter"/>
</dbReference>
<evidence type="ECO:0000256" key="11">
    <source>
        <dbReference type="ARBA" id="ARBA00023004"/>
    </source>
</evidence>
<dbReference type="InterPro" id="IPR014013">
    <property type="entry name" value="Helic_SF1/SF2_ATP-bd_DinG/Rad3"/>
</dbReference>
<dbReference type="PATRIC" id="fig|1227490.4.peg.1864"/>
<evidence type="ECO:0000256" key="5">
    <source>
        <dbReference type="ARBA" id="ARBA00022723"/>
    </source>
</evidence>
<keyword evidence="6" id="KW-0547">Nucleotide-binding</keyword>
<evidence type="ECO:0000256" key="9">
    <source>
        <dbReference type="ARBA" id="ARBA00022840"/>
    </source>
</evidence>
<dbReference type="Proteomes" id="UP000011560">
    <property type="component" value="Unassembled WGS sequence"/>
</dbReference>
<dbReference type="GO" id="GO:0003723">
    <property type="term" value="F:RNA binding"/>
    <property type="evidence" value="ECO:0007669"/>
    <property type="project" value="TreeGrafter"/>
</dbReference>
<dbReference type="GO" id="GO:0051536">
    <property type="term" value="F:iron-sulfur cluster binding"/>
    <property type="evidence" value="ECO:0007669"/>
    <property type="project" value="UniProtKB-KW"/>
</dbReference>
<dbReference type="InterPro" id="IPR002312">
    <property type="entry name" value="Asp/Asn-tRNA-synth_IIb"/>
</dbReference>